<dbReference type="InterPro" id="IPR000873">
    <property type="entry name" value="AMP-dep_synth/lig_dom"/>
</dbReference>
<evidence type="ECO:0000259" key="2">
    <source>
        <dbReference type="Pfam" id="PF00501"/>
    </source>
</evidence>
<evidence type="ECO:0000256" key="1">
    <source>
        <dbReference type="ARBA" id="ARBA00022598"/>
    </source>
</evidence>
<proteinExistence type="predicted"/>
<dbReference type="EMBL" id="CP010951">
    <property type="protein sequence ID" value="AMO24281.1"/>
    <property type="molecule type" value="Genomic_DNA"/>
</dbReference>
<dbReference type="Gene3D" id="3.30.300.30">
    <property type="match status" value="1"/>
</dbReference>
<dbReference type="InterPro" id="IPR045851">
    <property type="entry name" value="AMP-bd_C_sf"/>
</dbReference>
<dbReference type="GO" id="GO:0044550">
    <property type="term" value="P:secondary metabolite biosynthetic process"/>
    <property type="evidence" value="ECO:0007669"/>
    <property type="project" value="TreeGrafter"/>
</dbReference>
<dbReference type="AlphaFoldDB" id="A0A127JWJ2"/>
<evidence type="ECO:0000313" key="3">
    <source>
        <dbReference type="EMBL" id="AMO24281.1"/>
    </source>
</evidence>
<dbReference type="Proteomes" id="UP000070433">
    <property type="component" value="Chromosome"/>
</dbReference>
<dbReference type="GO" id="GO:0016878">
    <property type="term" value="F:acid-thiol ligase activity"/>
    <property type="evidence" value="ECO:0007669"/>
    <property type="project" value="TreeGrafter"/>
</dbReference>
<dbReference type="PANTHER" id="PTHR43352:SF1">
    <property type="entry name" value="ANTHRANILATE--COA LIGASE"/>
    <property type="match status" value="1"/>
</dbReference>
<keyword evidence="4" id="KW-1185">Reference proteome</keyword>
<dbReference type="Pfam" id="PF00501">
    <property type="entry name" value="AMP-binding"/>
    <property type="match status" value="1"/>
</dbReference>
<gene>
    <name evidence="3" type="ORF">UC35_17330</name>
</gene>
<dbReference type="OrthoDB" id="9766486at2"/>
<dbReference type="InterPro" id="IPR042099">
    <property type="entry name" value="ANL_N_sf"/>
</dbReference>
<reference evidence="3 4" key="1">
    <citation type="journal article" date="2014" name="Int. J. Syst. Evol. Microbiol.">
        <title>Ramlibacter solisilvae sp. nov., isolated from forest soil, and emended description of the genus Ramlibacter.</title>
        <authorList>
            <person name="Lee H.J."/>
            <person name="Lee S.H."/>
            <person name="Lee S.S."/>
            <person name="Lee J.S."/>
            <person name="Kim Y."/>
            <person name="Kim S.C."/>
            <person name="Jeon C.O."/>
        </authorList>
    </citation>
    <scope>NUCLEOTIDE SEQUENCE [LARGE SCALE GENOMIC DNA]</scope>
    <source>
        <strain evidence="3 4">5-10</strain>
    </source>
</reference>
<name>A0A127JWJ2_9BURK</name>
<evidence type="ECO:0000313" key="4">
    <source>
        <dbReference type="Proteomes" id="UP000070433"/>
    </source>
</evidence>
<keyword evidence="1 3" id="KW-0436">Ligase</keyword>
<protein>
    <submittedName>
        <fullName evidence="3">4-hydroxybenzoate--CoA ligase</fullName>
    </submittedName>
</protein>
<dbReference type="PANTHER" id="PTHR43352">
    <property type="entry name" value="ACETYL-COA SYNTHETASE"/>
    <property type="match status" value="1"/>
</dbReference>
<organism evidence="3 4">
    <name type="scientific">Ramlibacter tataouinensis</name>
    <dbReference type="NCBI Taxonomy" id="94132"/>
    <lineage>
        <taxon>Bacteria</taxon>
        <taxon>Pseudomonadati</taxon>
        <taxon>Pseudomonadota</taxon>
        <taxon>Betaproteobacteria</taxon>
        <taxon>Burkholderiales</taxon>
        <taxon>Comamonadaceae</taxon>
        <taxon>Ramlibacter</taxon>
    </lineage>
</organism>
<accession>A0A127JWJ2</accession>
<dbReference type="Gene3D" id="3.40.50.12780">
    <property type="entry name" value="N-terminal domain of ligase-like"/>
    <property type="match status" value="1"/>
</dbReference>
<dbReference type="SUPFAM" id="SSF56801">
    <property type="entry name" value="Acetyl-CoA synthetase-like"/>
    <property type="match status" value="1"/>
</dbReference>
<dbReference type="RefSeq" id="WP_061501872.1">
    <property type="nucleotide sequence ID" value="NZ_CP010951.1"/>
</dbReference>
<feature type="domain" description="AMP-dependent synthetase/ligase" evidence="2">
    <location>
        <begin position="14"/>
        <end position="336"/>
    </location>
</feature>
<sequence length="479" mass="51960">MNAAEQLLATGADGTTALECGDQRMTYAQLREQVRRCAGAWRSRGVEPGDRVFVIAPDSIDWVVAYLGVIWTGGVAVGVNPRLPAAELLPILDDSAPRFVWCEEPVAWPRLVRNDALWQREIAGAPACDAMPRDDEAPALWIGTSGTTGIPKGTIHVQRTVTQANAFACGVLGLGAQDRLYASSKLFFAYALGNSLFAGLRSGATVILDREWPTPERVEEMVARHSPTLLFSVPTLYQKMLGAGVAARLAGRGIRHFVSAGEALPLPTRRGWRDATGLAPVSGYGTTETLCLMLYSDDDSGLLLPTPHTEIEYSHADPAMPQRVWFRHGTVAAGYWNRPEAQRDGFRPGGWFSPGDQFLVHGDGRLEFAGRNDDMLKIAGQWVSTLWVEQSLAGACAGTLQQVAALGVTSREGLAELAVLAVAAPGSREEAARRMATAIEAMPRHRRPRSVHWLESLPLTATGKLQRSRLRALHADMAR</sequence>